<keyword evidence="9" id="KW-0443">Lipid metabolism</keyword>
<evidence type="ECO:0000256" key="19">
    <source>
        <dbReference type="ARBA" id="ARBA00064709"/>
    </source>
</evidence>
<dbReference type="GO" id="GO:0005634">
    <property type="term" value="C:nucleus"/>
    <property type="evidence" value="ECO:0007669"/>
    <property type="project" value="UniProtKB-SubCell"/>
</dbReference>
<dbReference type="OrthoDB" id="46529at2759"/>
<comment type="catalytic activity">
    <reaction evidence="15">
        <text>dodecanoyl-CoA + H2O = dodecanoate + CoA + H(+)</text>
        <dbReference type="Rhea" id="RHEA:30135"/>
        <dbReference type="ChEBI" id="CHEBI:15377"/>
        <dbReference type="ChEBI" id="CHEBI:15378"/>
        <dbReference type="ChEBI" id="CHEBI:18262"/>
        <dbReference type="ChEBI" id="CHEBI:57287"/>
        <dbReference type="ChEBI" id="CHEBI:57375"/>
    </reaction>
    <physiologicalReaction direction="left-to-right" evidence="15">
        <dbReference type="Rhea" id="RHEA:30136"/>
    </physiologicalReaction>
</comment>
<dbReference type="InterPro" id="IPR003736">
    <property type="entry name" value="PAAI_dom"/>
</dbReference>
<dbReference type="NCBIfam" id="TIGR00369">
    <property type="entry name" value="unchar_dom_1"/>
    <property type="match status" value="1"/>
</dbReference>
<comment type="function">
    <text evidence="18">Catalyzes the hydrolysis of acyl-CoAs into free fatty acids and coenzyme A (CoASH), regulating their respective intracellular levels. Has acyl-CoA thioesterase activity towards medium (C12) and long-chain (C18) fatty acyl-CoA substrates. Can also hydrolyze 3-hydroxyphenylacetyl-CoA and 3,4-dihydroxyphenylacetyl-CoA (in vitro). May play a role in controlling adaptive thermogenesis.</text>
</comment>
<dbReference type="GO" id="GO:0006629">
    <property type="term" value="P:lipid metabolic process"/>
    <property type="evidence" value="ECO:0007669"/>
    <property type="project" value="UniProtKB-KW"/>
</dbReference>
<evidence type="ECO:0000256" key="13">
    <source>
        <dbReference type="ARBA" id="ARBA00047588"/>
    </source>
</evidence>
<dbReference type="SUPFAM" id="SSF54637">
    <property type="entry name" value="Thioesterase/thiol ester dehydrase-isomerase"/>
    <property type="match status" value="1"/>
</dbReference>
<evidence type="ECO:0000256" key="1">
    <source>
        <dbReference type="ARBA" id="ARBA00004123"/>
    </source>
</evidence>
<dbReference type="OMA" id="TIHGGFT"/>
<evidence type="ECO:0000256" key="23">
    <source>
        <dbReference type="ARBA" id="ARBA00083956"/>
    </source>
</evidence>
<dbReference type="GO" id="GO:0005829">
    <property type="term" value="C:cytosol"/>
    <property type="evidence" value="ECO:0007669"/>
    <property type="project" value="UniProtKB-SubCell"/>
</dbReference>
<dbReference type="PANTHER" id="PTHR21660:SF1">
    <property type="entry name" value="ACYL-COENZYME A THIOESTERASE 13"/>
    <property type="match status" value="1"/>
</dbReference>
<keyword evidence="8" id="KW-0007">Acetylation</keyword>
<keyword evidence="26" id="KW-1185">Reference proteome</keyword>
<comment type="subcellular location">
    <subcellularLocation>
        <location evidence="3">Cytoplasm</location>
        <location evidence="3">Cytoskeleton</location>
        <location evidence="3">Spindle</location>
    </subcellularLocation>
    <subcellularLocation>
        <location evidence="4">Cytoplasm</location>
        <location evidence="4">Cytosol</location>
    </subcellularLocation>
    <subcellularLocation>
        <location evidence="2">Mitochondrion</location>
    </subcellularLocation>
    <subcellularLocation>
        <location evidence="1">Nucleus</location>
    </subcellularLocation>
</comment>
<evidence type="ECO:0000313" key="25">
    <source>
        <dbReference type="EnsemblMetazoa" id="XP_038056796.1"/>
    </source>
</evidence>
<accession>A0A914A0D9</accession>
<evidence type="ECO:0000259" key="24">
    <source>
        <dbReference type="Pfam" id="PF03061"/>
    </source>
</evidence>
<comment type="catalytic activity">
    <reaction evidence="14">
        <text>decanoyl-CoA + H2O = decanoate + CoA + H(+)</text>
        <dbReference type="Rhea" id="RHEA:40059"/>
        <dbReference type="ChEBI" id="CHEBI:15377"/>
        <dbReference type="ChEBI" id="CHEBI:15378"/>
        <dbReference type="ChEBI" id="CHEBI:27689"/>
        <dbReference type="ChEBI" id="CHEBI:57287"/>
        <dbReference type="ChEBI" id="CHEBI:61430"/>
    </reaction>
    <physiologicalReaction direction="left-to-right" evidence="14">
        <dbReference type="Rhea" id="RHEA:40060"/>
    </physiologicalReaction>
</comment>
<comment type="subunit">
    <text evidence="19">Homotetramer. Interacts with PCTP.</text>
</comment>
<evidence type="ECO:0000256" key="4">
    <source>
        <dbReference type="ARBA" id="ARBA00004514"/>
    </source>
</evidence>
<dbReference type="GO" id="GO:0047617">
    <property type="term" value="F:fatty acyl-CoA hydrolase activity"/>
    <property type="evidence" value="ECO:0007669"/>
    <property type="project" value="InterPro"/>
</dbReference>
<evidence type="ECO:0000256" key="21">
    <source>
        <dbReference type="ARBA" id="ARBA00075657"/>
    </source>
</evidence>
<evidence type="ECO:0000256" key="2">
    <source>
        <dbReference type="ARBA" id="ARBA00004173"/>
    </source>
</evidence>
<protein>
    <recommendedName>
        <fullName evidence="20">Acyl-coenzyme A thioesterase 13</fullName>
    </recommendedName>
    <alternativeName>
        <fullName evidence="22">Hotdog-fold thioesterase superfamily member 2</fullName>
    </alternativeName>
    <alternativeName>
        <fullName evidence="21">Palmitoyl-CoA hydrolase</fullName>
    </alternativeName>
    <alternativeName>
        <fullName evidence="23">Thioesterase superfamily member 2</fullName>
    </alternativeName>
</protein>
<dbReference type="InterPro" id="IPR006683">
    <property type="entry name" value="Thioestr_dom"/>
</dbReference>
<proteinExistence type="inferred from homology"/>
<evidence type="ECO:0000256" key="5">
    <source>
        <dbReference type="ARBA" id="ARBA00008324"/>
    </source>
</evidence>
<evidence type="ECO:0000256" key="9">
    <source>
        <dbReference type="ARBA" id="ARBA00023098"/>
    </source>
</evidence>
<organism evidence="25 26">
    <name type="scientific">Patiria miniata</name>
    <name type="common">Bat star</name>
    <name type="synonym">Asterina miniata</name>
    <dbReference type="NCBI Taxonomy" id="46514"/>
    <lineage>
        <taxon>Eukaryota</taxon>
        <taxon>Metazoa</taxon>
        <taxon>Echinodermata</taxon>
        <taxon>Eleutherozoa</taxon>
        <taxon>Asterozoa</taxon>
        <taxon>Asteroidea</taxon>
        <taxon>Valvatacea</taxon>
        <taxon>Valvatida</taxon>
        <taxon>Asterinidae</taxon>
        <taxon>Patiria</taxon>
    </lineage>
</organism>
<dbReference type="GO" id="GO:0005739">
    <property type="term" value="C:mitochondrion"/>
    <property type="evidence" value="ECO:0007669"/>
    <property type="project" value="UniProtKB-SubCell"/>
</dbReference>
<keyword evidence="10" id="KW-0496">Mitochondrion</keyword>
<comment type="catalytic activity">
    <reaction evidence="13">
        <text>octanoyl-CoA + H2O = octanoate + CoA + H(+)</text>
        <dbReference type="Rhea" id="RHEA:30143"/>
        <dbReference type="ChEBI" id="CHEBI:15377"/>
        <dbReference type="ChEBI" id="CHEBI:15378"/>
        <dbReference type="ChEBI" id="CHEBI:25646"/>
        <dbReference type="ChEBI" id="CHEBI:57287"/>
        <dbReference type="ChEBI" id="CHEBI:57386"/>
    </reaction>
    <physiologicalReaction direction="left-to-right" evidence="13">
        <dbReference type="Rhea" id="RHEA:30144"/>
    </physiologicalReaction>
</comment>
<dbReference type="FunFam" id="3.10.129.10:FF:000021">
    <property type="entry name" value="Acyl-coenzyme A thioesterase 13"/>
    <property type="match status" value="1"/>
</dbReference>
<evidence type="ECO:0000256" key="8">
    <source>
        <dbReference type="ARBA" id="ARBA00022990"/>
    </source>
</evidence>
<comment type="catalytic activity">
    <reaction evidence="16">
        <text>hexanoyl-CoA + H2O = hexanoate + CoA + H(+)</text>
        <dbReference type="Rhea" id="RHEA:40115"/>
        <dbReference type="ChEBI" id="CHEBI:15377"/>
        <dbReference type="ChEBI" id="CHEBI:15378"/>
        <dbReference type="ChEBI" id="CHEBI:17120"/>
        <dbReference type="ChEBI" id="CHEBI:57287"/>
        <dbReference type="ChEBI" id="CHEBI:62620"/>
    </reaction>
    <physiologicalReaction direction="left-to-right" evidence="16">
        <dbReference type="Rhea" id="RHEA:40116"/>
    </physiologicalReaction>
</comment>
<dbReference type="Pfam" id="PF03061">
    <property type="entry name" value="4HBT"/>
    <property type="match status" value="1"/>
</dbReference>
<name>A0A914A0D9_PATMI</name>
<dbReference type="GeneID" id="119728577"/>
<evidence type="ECO:0000256" key="6">
    <source>
        <dbReference type="ARBA" id="ARBA00022490"/>
    </source>
</evidence>
<comment type="similarity">
    <text evidence="5">Belongs to the thioesterase PaaI family.</text>
</comment>
<sequence>MAASGRGVSVEVLKQILKMVTTGRNFDRVLEKVKIVSMGPNQCSCELTVGEEHVNAQQIMHGGCMTTMVDTLTLATLAKEVGQFGVSAQLNMSFFRSASLGEKITMDVNVVKAGKSLGFTKADLFKSNGEILATGSHIISLAKGITMPESFFDIKE</sequence>
<evidence type="ECO:0000313" key="26">
    <source>
        <dbReference type="Proteomes" id="UP000887568"/>
    </source>
</evidence>
<feature type="domain" description="Thioesterase" evidence="24">
    <location>
        <begin position="58"/>
        <end position="131"/>
    </location>
</feature>
<dbReference type="InterPro" id="IPR029069">
    <property type="entry name" value="HotDog_dom_sf"/>
</dbReference>
<keyword evidence="12" id="KW-0539">Nucleus</keyword>
<evidence type="ECO:0000256" key="18">
    <source>
        <dbReference type="ARBA" id="ARBA00058205"/>
    </source>
</evidence>
<evidence type="ECO:0000256" key="12">
    <source>
        <dbReference type="ARBA" id="ARBA00023242"/>
    </source>
</evidence>
<evidence type="ECO:0000256" key="17">
    <source>
        <dbReference type="ARBA" id="ARBA00052976"/>
    </source>
</evidence>
<evidence type="ECO:0000256" key="22">
    <source>
        <dbReference type="ARBA" id="ARBA00081533"/>
    </source>
</evidence>
<dbReference type="RefSeq" id="XP_038056796.1">
    <property type="nucleotide sequence ID" value="XM_038200868.1"/>
</dbReference>
<dbReference type="Gene3D" id="3.10.129.10">
    <property type="entry name" value="Hotdog Thioesterase"/>
    <property type="match status" value="1"/>
</dbReference>
<keyword evidence="7" id="KW-0378">Hydrolase</keyword>
<keyword evidence="11" id="KW-0206">Cytoskeleton</keyword>
<dbReference type="CDD" id="cd03443">
    <property type="entry name" value="PaaI_thioesterase"/>
    <property type="match status" value="1"/>
</dbReference>
<evidence type="ECO:0000256" key="20">
    <source>
        <dbReference type="ARBA" id="ARBA00067273"/>
    </source>
</evidence>
<reference evidence="25" key="1">
    <citation type="submission" date="2022-11" db="UniProtKB">
        <authorList>
            <consortium name="EnsemblMetazoa"/>
        </authorList>
    </citation>
    <scope>IDENTIFICATION</scope>
</reference>
<evidence type="ECO:0000256" key="7">
    <source>
        <dbReference type="ARBA" id="ARBA00022801"/>
    </source>
</evidence>
<dbReference type="EnsemblMetazoa" id="XM_038200868.1">
    <property type="protein sequence ID" value="XP_038056796.1"/>
    <property type="gene ID" value="LOC119728577"/>
</dbReference>
<keyword evidence="6" id="KW-0963">Cytoplasm</keyword>
<evidence type="ECO:0000256" key="16">
    <source>
        <dbReference type="ARBA" id="ARBA00050199"/>
    </source>
</evidence>
<evidence type="ECO:0000256" key="15">
    <source>
        <dbReference type="ARBA" id="ARBA00048074"/>
    </source>
</evidence>
<evidence type="ECO:0000256" key="14">
    <source>
        <dbReference type="ARBA" id="ARBA00047969"/>
    </source>
</evidence>
<dbReference type="Proteomes" id="UP000887568">
    <property type="component" value="Unplaced"/>
</dbReference>
<dbReference type="PANTHER" id="PTHR21660">
    <property type="entry name" value="THIOESTERASE SUPERFAMILY MEMBER-RELATED"/>
    <property type="match status" value="1"/>
</dbReference>
<evidence type="ECO:0000256" key="10">
    <source>
        <dbReference type="ARBA" id="ARBA00023128"/>
    </source>
</evidence>
<evidence type="ECO:0000256" key="3">
    <source>
        <dbReference type="ARBA" id="ARBA00004186"/>
    </source>
</evidence>
<dbReference type="AlphaFoldDB" id="A0A914A0D9"/>
<dbReference type="GO" id="GO:0005819">
    <property type="term" value="C:spindle"/>
    <property type="evidence" value="ECO:0007669"/>
    <property type="project" value="UniProtKB-SubCell"/>
</dbReference>
<comment type="catalytic activity">
    <reaction evidence="17">
        <text>a fatty acyl-CoA + H2O = a fatty acid + CoA + H(+)</text>
        <dbReference type="Rhea" id="RHEA:16781"/>
        <dbReference type="ChEBI" id="CHEBI:15377"/>
        <dbReference type="ChEBI" id="CHEBI:15378"/>
        <dbReference type="ChEBI" id="CHEBI:28868"/>
        <dbReference type="ChEBI" id="CHEBI:57287"/>
        <dbReference type="ChEBI" id="CHEBI:77636"/>
    </reaction>
    <physiologicalReaction direction="left-to-right" evidence="17">
        <dbReference type="Rhea" id="RHEA:16782"/>
    </physiologicalReaction>
</comment>
<evidence type="ECO:0000256" key="11">
    <source>
        <dbReference type="ARBA" id="ARBA00023212"/>
    </source>
</evidence>
<dbReference type="InterPro" id="IPR039298">
    <property type="entry name" value="ACOT13"/>
</dbReference>